<accession>A0A2T7ESG3</accession>
<dbReference type="EMBL" id="CM009750">
    <property type="protein sequence ID" value="PUZ70755.1"/>
    <property type="molecule type" value="Genomic_DNA"/>
</dbReference>
<dbReference type="Gramene" id="PUZ70755">
    <property type="protein sequence ID" value="PUZ70755"/>
    <property type="gene ID" value="GQ55_2G259700"/>
</dbReference>
<dbReference type="AlphaFoldDB" id="A0A2T7ESG3"/>
<dbReference type="Proteomes" id="UP000244336">
    <property type="component" value="Chromosome 2"/>
</dbReference>
<evidence type="ECO:0000313" key="3">
    <source>
        <dbReference type="Proteomes" id="UP000244336"/>
    </source>
</evidence>
<reference evidence="2 3" key="1">
    <citation type="submission" date="2018-04" db="EMBL/GenBank/DDBJ databases">
        <title>WGS assembly of Panicum hallii var. hallii HAL2.</title>
        <authorList>
            <person name="Lovell J."/>
            <person name="Jenkins J."/>
            <person name="Lowry D."/>
            <person name="Mamidi S."/>
            <person name="Sreedasyam A."/>
            <person name="Weng X."/>
            <person name="Barry K."/>
            <person name="Bonette J."/>
            <person name="Campitelli B."/>
            <person name="Daum C."/>
            <person name="Gordon S."/>
            <person name="Gould B."/>
            <person name="Lipzen A."/>
            <person name="MacQueen A."/>
            <person name="Palacio-Mejia J."/>
            <person name="Plott C."/>
            <person name="Shakirov E."/>
            <person name="Shu S."/>
            <person name="Yoshinaga Y."/>
            <person name="Zane M."/>
            <person name="Rokhsar D."/>
            <person name="Grimwood J."/>
            <person name="Schmutz J."/>
            <person name="Juenger T."/>
        </authorList>
    </citation>
    <scope>NUCLEOTIDE SEQUENCE [LARGE SCALE GENOMIC DNA]</scope>
    <source>
        <strain evidence="3">cv. HAL2</strain>
    </source>
</reference>
<proteinExistence type="predicted"/>
<feature type="compositionally biased region" description="Low complexity" evidence="1">
    <location>
        <begin position="58"/>
        <end position="76"/>
    </location>
</feature>
<feature type="region of interest" description="Disordered" evidence="1">
    <location>
        <begin position="1"/>
        <end position="76"/>
    </location>
</feature>
<evidence type="ECO:0000256" key="1">
    <source>
        <dbReference type="SAM" id="MobiDB-lite"/>
    </source>
</evidence>
<gene>
    <name evidence="2" type="ORF">GQ55_2G259700</name>
</gene>
<organism evidence="2 3">
    <name type="scientific">Panicum hallii var. hallii</name>
    <dbReference type="NCBI Taxonomy" id="1504633"/>
    <lineage>
        <taxon>Eukaryota</taxon>
        <taxon>Viridiplantae</taxon>
        <taxon>Streptophyta</taxon>
        <taxon>Embryophyta</taxon>
        <taxon>Tracheophyta</taxon>
        <taxon>Spermatophyta</taxon>
        <taxon>Magnoliopsida</taxon>
        <taxon>Liliopsida</taxon>
        <taxon>Poales</taxon>
        <taxon>Poaceae</taxon>
        <taxon>PACMAD clade</taxon>
        <taxon>Panicoideae</taxon>
        <taxon>Panicodae</taxon>
        <taxon>Paniceae</taxon>
        <taxon>Panicinae</taxon>
        <taxon>Panicum</taxon>
        <taxon>Panicum sect. Panicum</taxon>
    </lineage>
</organism>
<feature type="compositionally biased region" description="Polar residues" evidence="1">
    <location>
        <begin position="15"/>
        <end position="31"/>
    </location>
</feature>
<name>A0A2T7ESG3_9POAL</name>
<keyword evidence="3" id="KW-1185">Reference proteome</keyword>
<evidence type="ECO:0000313" key="2">
    <source>
        <dbReference type="EMBL" id="PUZ70755.1"/>
    </source>
</evidence>
<protein>
    <submittedName>
        <fullName evidence="2">Uncharacterized protein</fullName>
    </submittedName>
</protein>
<sequence>MSNSPGPNRIFCYQPNPTFQPQAHQLASSLSEPPRRPQGRAGAGAVGVLETTAPAPPRGSSSPPLSATPASSPGLEPALASSLAALFPPKPLTLHCDAAPTRRQPAVASEISWHPRGSALCEPRRRSTCQPHGAAHPRRRIRGCVMSSSKLSFSAAEDPATRPPPARANARDGWLAGYKPQNSTALLTIHLIALGTRAANGATRRGLALRESNSRIELLFRLILGSKMHGRCIKNQR</sequence>